<dbReference type="Pfam" id="PF11753">
    <property type="entry name" value="DUF3310"/>
    <property type="match status" value="1"/>
</dbReference>
<evidence type="ECO:0000313" key="1">
    <source>
        <dbReference type="EMBL" id="TCF31950.1"/>
    </source>
</evidence>
<evidence type="ECO:0000313" key="2">
    <source>
        <dbReference type="Proteomes" id="UP000292932"/>
    </source>
</evidence>
<name>A0A4R0UDL4_BIFLL</name>
<comment type="caution">
    <text evidence="1">The sequence shown here is derived from an EMBL/GenBank/DDBJ whole genome shotgun (WGS) entry which is preliminary data.</text>
</comment>
<gene>
    <name evidence="1" type="ORF">MCC10096_1088</name>
</gene>
<sequence>MTRVGDADPVEHPAHYELSHPGLECIDLTAGMSFCMGNAVKYVWRYRSKNKPVEDLKRLSGIRIMRKTGTSLSL</sequence>
<accession>A0A4R0UDL4</accession>
<organism evidence="1 2">
    <name type="scientific">Bifidobacterium longum subsp. longum</name>
    <dbReference type="NCBI Taxonomy" id="1679"/>
    <lineage>
        <taxon>Bacteria</taxon>
        <taxon>Bacillati</taxon>
        <taxon>Actinomycetota</taxon>
        <taxon>Actinomycetes</taxon>
        <taxon>Bifidobacteriales</taxon>
        <taxon>Bifidobacteriaceae</taxon>
        <taxon>Bifidobacterium</taxon>
    </lineage>
</organism>
<reference evidence="1 2" key="1">
    <citation type="journal article" date="2018" name="Sci. Rep.">
        <title>Genomic diversity and distribution of Bifidobacterium longum subsp. longum across the human lifespan.</title>
        <authorList>
            <person name="Odamaki T."/>
            <person name="Bottacini F."/>
            <person name="Kato K."/>
            <person name="Mitsuyama E."/>
            <person name="Yoshida K."/>
            <person name="Horigome A."/>
            <person name="Xiao J.Z."/>
            <person name="van Sinderen D."/>
        </authorList>
    </citation>
    <scope>NUCLEOTIDE SEQUENCE [LARGE SCALE GENOMIC DNA]</scope>
    <source>
        <strain evidence="1 2">MCC10096</strain>
    </source>
</reference>
<dbReference type="RefSeq" id="WP_131207591.1">
    <property type="nucleotide sequence ID" value="NZ_SHSN01000007.1"/>
</dbReference>
<dbReference type="AlphaFoldDB" id="A0A4R0UDL4"/>
<protein>
    <submittedName>
        <fullName evidence="1">Uncharacterized protein</fullName>
    </submittedName>
</protein>
<proteinExistence type="predicted"/>
<dbReference type="EMBL" id="SHSP01000012">
    <property type="protein sequence ID" value="TCF31950.1"/>
    <property type="molecule type" value="Genomic_DNA"/>
</dbReference>
<dbReference type="InterPro" id="IPR021739">
    <property type="entry name" value="SaV-like"/>
</dbReference>
<dbReference type="Proteomes" id="UP000292932">
    <property type="component" value="Unassembled WGS sequence"/>
</dbReference>